<keyword evidence="2" id="KW-1185">Reference proteome</keyword>
<evidence type="ECO:0008006" key="3">
    <source>
        <dbReference type="Google" id="ProtNLM"/>
    </source>
</evidence>
<dbReference type="EMBL" id="CP155571">
    <property type="protein sequence ID" value="XFO71199.1"/>
    <property type="molecule type" value="Genomic_DNA"/>
</dbReference>
<name>A0ABZ3IYN8_SPOA4</name>
<sequence length="111" mass="11924">MGNHVSDQILGLIEQAVLTISFGSVTLVLQDSKIIQMEKLEKIRIDGSAAKPVAGKPATGGPALRTRLLQSVSGMEYGKVVIQIQAGQITQVERTEKYRVTKLTGLYGDGI</sequence>
<reference evidence="1" key="1">
    <citation type="submission" date="2024-05" db="EMBL/GenBank/DDBJ databases">
        <title>Isolation and characterization of Sporomusa carbonis sp. nov., a carboxydotrophic hydrogenogen in the genus of Sporomusa isolated from a charcoal burning pile.</title>
        <authorList>
            <person name="Boeer T."/>
            <person name="Rosenbaum F."/>
            <person name="Eysell L."/>
            <person name="Mueller V."/>
            <person name="Daniel R."/>
            <person name="Poehlein A."/>
        </authorList>
    </citation>
    <scope>NUCLEOTIDE SEQUENCE [LARGE SCALE GENOMIC DNA]</scope>
    <source>
        <strain evidence="1">DSM 3132</strain>
    </source>
</reference>
<accession>A0ABZ3IYN8</accession>
<gene>
    <name evidence="1" type="ORF">SPACI_012140</name>
</gene>
<protein>
    <recommendedName>
        <fullName evidence="3">DUF2292 domain-containing protein</fullName>
    </recommendedName>
</protein>
<dbReference type="Pfam" id="PF10055">
    <property type="entry name" value="DUF2292"/>
    <property type="match status" value="2"/>
</dbReference>
<dbReference type="Proteomes" id="UP000216052">
    <property type="component" value="Chromosome"/>
</dbReference>
<organism evidence="1 2">
    <name type="scientific">Sporomusa acidovorans (strain ATCC 49682 / DSM 3132 / Mol)</name>
    <dbReference type="NCBI Taxonomy" id="1123286"/>
    <lineage>
        <taxon>Bacteria</taxon>
        <taxon>Bacillati</taxon>
        <taxon>Bacillota</taxon>
        <taxon>Negativicutes</taxon>
        <taxon>Selenomonadales</taxon>
        <taxon>Sporomusaceae</taxon>
        <taxon>Sporomusa</taxon>
    </lineage>
</organism>
<evidence type="ECO:0000313" key="2">
    <source>
        <dbReference type="Proteomes" id="UP000216052"/>
    </source>
</evidence>
<dbReference type="RefSeq" id="WP_093796026.1">
    <property type="nucleotide sequence ID" value="NZ_CP155571.1"/>
</dbReference>
<evidence type="ECO:0000313" key="1">
    <source>
        <dbReference type="EMBL" id="XFO71199.1"/>
    </source>
</evidence>
<proteinExistence type="predicted"/>
<dbReference type="InterPro" id="IPR018743">
    <property type="entry name" value="DUF2292"/>
</dbReference>